<evidence type="ECO:0000313" key="3">
    <source>
        <dbReference type="Proteomes" id="UP001379235"/>
    </source>
</evidence>
<dbReference type="PANTHER" id="PTHR30005:SF0">
    <property type="entry name" value="RETROGRADE REGULATION PROTEIN 2"/>
    <property type="match status" value="1"/>
</dbReference>
<gene>
    <name evidence="2" type="ORF">WG900_01580</name>
</gene>
<dbReference type="InterPro" id="IPR043129">
    <property type="entry name" value="ATPase_NBD"/>
</dbReference>
<dbReference type="InterPro" id="IPR003695">
    <property type="entry name" value="Ppx_GppA_N"/>
</dbReference>
<evidence type="ECO:0000259" key="1">
    <source>
        <dbReference type="Pfam" id="PF02541"/>
    </source>
</evidence>
<dbReference type="Gene3D" id="3.30.420.150">
    <property type="entry name" value="Exopolyphosphatase. Domain 2"/>
    <property type="match status" value="1"/>
</dbReference>
<dbReference type="Gene3D" id="1.10.3210.10">
    <property type="entry name" value="Hypothetical protein af1432"/>
    <property type="match status" value="1"/>
</dbReference>
<organism evidence="2 3">
    <name type="scientific">Novosphingobium aquae</name>
    <dbReference type="NCBI Taxonomy" id="3133435"/>
    <lineage>
        <taxon>Bacteria</taxon>
        <taxon>Pseudomonadati</taxon>
        <taxon>Pseudomonadota</taxon>
        <taxon>Alphaproteobacteria</taxon>
        <taxon>Sphingomonadales</taxon>
        <taxon>Sphingomonadaceae</taxon>
        <taxon>Novosphingobium</taxon>
    </lineage>
</organism>
<dbReference type="Gene3D" id="3.30.420.40">
    <property type="match status" value="1"/>
</dbReference>
<dbReference type="Pfam" id="PF02541">
    <property type="entry name" value="Ppx-GppA"/>
    <property type="match status" value="1"/>
</dbReference>
<name>A0ABU8S463_9SPHN</name>
<dbReference type="RefSeq" id="WP_339965301.1">
    <property type="nucleotide sequence ID" value="NZ_JBBHJY010000001.1"/>
</dbReference>
<accession>A0ABU8S463</accession>
<dbReference type="PANTHER" id="PTHR30005">
    <property type="entry name" value="EXOPOLYPHOSPHATASE"/>
    <property type="match status" value="1"/>
</dbReference>
<sequence length="451" mass="47590">MVLHNERVTARLGKDLAEKGVLSQSSMKTALAALRRFVVLLSAQGNCRVITVATAATRDAGNGARFLQQVADLGLNPRQISGEEEARLSASGVIGAFPGAQGVVADLGGGSLELVRIKNGSCKRAVTLPLGTLRLPALLEGGQSKFSKRVSKTIADSGWQVKADEPIYLVGGTFRAIARYMMFQAGSPFDDPHGFEASPRDTLLACRRLCRSATPPAVPGVSLSRLAGVAAAAALLAALIRSTKSSRIIFSAWGLREGLLVDGFTAKVRQLDPLTEGVDAFVESMGVDCQLVDRVLDWIAPLTADAGTSPLLRASVALSLAARKIEPNLRACTVLDWALHKRWIGIDGPQRAMLAACLVAASNRALPAAVAEIAPVVKLAEAIGWGLAVRLCIRLTSLAPELVEASALVPAEGKLSLRLTERAAPLATEPVLRDLKQLADHFELVIATVES</sequence>
<protein>
    <recommendedName>
        <fullName evidence="1">Ppx/GppA phosphatase N-terminal domain-containing protein</fullName>
    </recommendedName>
</protein>
<comment type="caution">
    <text evidence="2">The sequence shown here is derived from an EMBL/GenBank/DDBJ whole genome shotgun (WGS) entry which is preliminary data.</text>
</comment>
<dbReference type="SUPFAM" id="SSF53067">
    <property type="entry name" value="Actin-like ATPase domain"/>
    <property type="match status" value="2"/>
</dbReference>
<reference evidence="2 3" key="1">
    <citation type="submission" date="2024-03" db="EMBL/GenBank/DDBJ databases">
        <authorList>
            <person name="Jo J.-H."/>
        </authorList>
    </citation>
    <scope>NUCLEOTIDE SEQUENCE [LARGE SCALE GENOMIC DNA]</scope>
    <source>
        <strain evidence="2 3">AS3R-12</strain>
    </source>
</reference>
<dbReference type="Proteomes" id="UP001379235">
    <property type="component" value="Unassembled WGS sequence"/>
</dbReference>
<evidence type="ECO:0000313" key="2">
    <source>
        <dbReference type="EMBL" id="MEJ6008605.1"/>
    </source>
</evidence>
<proteinExistence type="predicted"/>
<feature type="domain" description="Ppx/GppA phosphatase N-terminal" evidence="1">
    <location>
        <begin position="2"/>
        <end position="262"/>
    </location>
</feature>
<dbReference type="InterPro" id="IPR050273">
    <property type="entry name" value="GppA/Ppx_hydrolase"/>
</dbReference>
<dbReference type="EMBL" id="JBBHJY010000001">
    <property type="protein sequence ID" value="MEJ6008605.1"/>
    <property type="molecule type" value="Genomic_DNA"/>
</dbReference>
<keyword evidence="3" id="KW-1185">Reference proteome</keyword>